<dbReference type="PROSITE" id="PS51819">
    <property type="entry name" value="VOC"/>
    <property type="match status" value="1"/>
</dbReference>
<dbReference type="InterPro" id="IPR004360">
    <property type="entry name" value="Glyas_Fos-R_dOase_dom"/>
</dbReference>
<evidence type="ECO:0000313" key="2">
    <source>
        <dbReference type="EMBL" id="MBK4215048.1"/>
    </source>
</evidence>
<proteinExistence type="predicted"/>
<evidence type="ECO:0000259" key="1">
    <source>
        <dbReference type="PROSITE" id="PS51819"/>
    </source>
</evidence>
<dbReference type="Proteomes" id="UP000640485">
    <property type="component" value="Unassembled WGS sequence"/>
</dbReference>
<dbReference type="Pfam" id="PF00903">
    <property type="entry name" value="Glyoxalase"/>
    <property type="match status" value="1"/>
</dbReference>
<sequence length="134" mass="15208">MKVEKPDPSSELIDHIHLRTANFDLSCPFYIAIFDAMGRGSALHKGRDWLEIGAFYLEQAEPTLRPSSIHLCFRARSRDEVEAFHREGLKAGGRDNGLPGLRDYHPGYYAAFLLDPDGNNIEAKFDERTDQDDL</sequence>
<comment type="caution">
    <text evidence="2">The sequence shown here is derived from an EMBL/GenBank/DDBJ whole genome shotgun (WGS) entry which is preliminary data.</text>
</comment>
<organism evidence="2 3">
    <name type="scientific">Paracoccus caeni</name>
    <dbReference type="NCBI Taxonomy" id="657651"/>
    <lineage>
        <taxon>Bacteria</taxon>
        <taxon>Pseudomonadati</taxon>
        <taxon>Pseudomonadota</taxon>
        <taxon>Alphaproteobacteria</taxon>
        <taxon>Rhodobacterales</taxon>
        <taxon>Paracoccaceae</taxon>
        <taxon>Paracoccus</taxon>
    </lineage>
</organism>
<dbReference type="InterPro" id="IPR037523">
    <property type="entry name" value="VOC_core"/>
</dbReference>
<gene>
    <name evidence="2" type="ORF">JJJ17_03810</name>
</gene>
<dbReference type="SUPFAM" id="SSF54593">
    <property type="entry name" value="Glyoxalase/Bleomycin resistance protein/Dihydroxybiphenyl dioxygenase"/>
    <property type="match status" value="1"/>
</dbReference>
<reference evidence="2" key="1">
    <citation type="submission" date="2021-01" db="EMBL/GenBank/DDBJ databases">
        <title>Paracoccus amoyensis sp. nov., isolated from the surface seawater along the coast of Xiamen Island, China.</title>
        <authorList>
            <person name="Lyu L."/>
        </authorList>
    </citation>
    <scope>NUCLEOTIDE SEQUENCE</scope>
    <source>
        <strain evidence="2">MJ17</strain>
    </source>
</reference>
<evidence type="ECO:0000313" key="3">
    <source>
        <dbReference type="Proteomes" id="UP000640485"/>
    </source>
</evidence>
<feature type="domain" description="VOC" evidence="1">
    <location>
        <begin position="12"/>
        <end position="126"/>
    </location>
</feature>
<dbReference type="PANTHER" id="PTHR35006">
    <property type="entry name" value="GLYOXALASE FAMILY PROTEIN (AFU_ORTHOLOGUE AFUA_5G14830)"/>
    <property type="match status" value="1"/>
</dbReference>
<dbReference type="RefSeq" id="WP_200683903.1">
    <property type="nucleotide sequence ID" value="NZ_JAEPRQ010000001.1"/>
</dbReference>
<protein>
    <submittedName>
        <fullName evidence="2">VOC family protein</fullName>
    </submittedName>
</protein>
<dbReference type="InterPro" id="IPR029068">
    <property type="entry name" value="Glyas_Bleomycin-R_OHBP_Dase"/>
</dbReference>
<dbReference type="CDD" id="cd07262">
    <property type="entry name" value="VOC_like"/>
    <property type="match status" value="1"/>
</dbReference>
<dbReference type="EMBL" id="JAEPRQ010000001">
    <property type="protein sequence ID" value="MBK4215048.1"/>
    <property type="molecule type" value="Genomic_DNA"/>
</dbReference>
<dbReference type="PANTHER" id="PTHR35006:SF2">
    <property type="entry name" value="GLYOXALASE FAMILY PROTEIN (AFU_ORTHOLOGUE AFUA_5G14830)"/>
    <property type="match status" value="1"/>
</dbReference>
<keyword evidence="3" id="KW-1185">Reference proteome</keyword>
<accession>A0A934SC78</accession>
<dbReference type="Gene3D" id="3.10.180.10">
    <property type="entry name" value="2,3-Dihydroxybiphenyl 1,2-Dioxygenase, domain 1"/>
    <property type="match status" value="1"/>
</dbReference>
<dbReference type="AlphaFoldDB" id="A0A934SC78"/>
<name>A0A934SC78_9RHOB</name>